<dbReference type="EMBL" id="RYFC01000001">
    <property type="protein sequence ID" value="RTZ49457.1"/>
    <property type="molecule type" value="Genomic_DNA"/>
</dbReference>
<sequence length="70" mass="7955">MGGAGGKAEYDGFKVNHTFHILGKEIPLKDISLLKSKINKENVYGNMGQDVIRQFNTMTLNFDQMFIKFD</sequence>
<reference evidence="1 2" key="1">
    <citation type="submission" date="2018-12" db="EMBL/GenBank/DDBJ databases">
        <title>Draft Genome Sequence of Chryseobacterium arthrosphaerae strain ED882-96 Isolated from the Blood of a Patient with Liver Cirrhosis in Taiwan.</title>
        <authorList>
            <person name="Lin J.-N."/>
            <person name="Lai C.-H."/>
            <person name="Yang C.-H."/>
            <person name="Huang Y.-H."/>
        </authorList>
    </citation>
    <scope>NUCLEOTIDE SEQUENCE [LARGE SCALE GENOMIC DNA]</scope>
    <source>
        <strain evidence="1 2">ED882-96</strain>
    </source>
</reference>
<evidence type="ECO:0000313" key="2">
    <source>
        <dbReference type="Proteomes" id="UP000276953"/>
    </source>
</evidence>
<comment type="caution">
    <text evidence="1">The sequence shown here is derived from an EMBL/GenBank/DDBJ whole genome shotgun (WGS) entry which is preliminary data.</text>
</comment>
<name>A0A3S0QVL8_9FLAO</name>
<organism evidence="1 2">
    <name type="scientific">Chryseobacterium arthrosphaerae</name>
    <dbReference type="NCBI Taxonomy" id="651561"/>
    <lineage>
        <taxon>Bacteria</taxon>
        <taxon>Pseudomonadati</taxon>
        <taxon>Bacteroidota</taxon>
        <taxon>Flavobacteriia</taxon>
        <taxon>Flavobacteriales</taxon>
        <taxon>Weeksellaceae</taxon>
        <taxon>Chryseobacterium group</taxon>
        <taxon>Chryseobacterium</taxon>
    </lineage>
</organism>
<evidence type="ECO:0000313" key="1">
    <source>
        <dbReference type="EMBL" id="RTZ49457.1"/>
    </source>
</evidence>
<accession>A0A3S0QVL8</accession>
<dbReference type="Proteomes" id="UP000276953">
    <property type="component" value="Unassembled WGS sequence"/>
</dbReference>
<dbReference type="AlphaFoldDB" id="A0A3S0QVL8"/>
<proteinExistence type="predicted"/>
<gene>
    <name evidence="1" type="ORF">EJ377_02110</name>
</gene>
<protein>
    <submittedName>
        <fullName evidence="1">Uncharacterized protein</fullName>
    </submittedName>
</protein>